<comment type="caution">
    <text evidence="2">The sequence shown here is derived from an EMBL/GenBank/DDBJ whole genome shotgun (WGS) entry which is preliminary data.</text>
</comment>
<accession>A0ABQ8RYE8</accession>
<name>A0ABQ8RYE8_PERAM</name>
<reference evidence="2 3" key="1">
    <citation type="journal article" date="2022" name="Allergy">
        <title>Genome assembly and annotation of Periplaneta americana reveal a comprehensive cockroach allergen profile.</title>
        <authorList>
            <person name="Wang L."/>
            <person name="Xiong Q."/>
            <person name="Saelim N."/>
            <person name="Wang L."/>
            <person name="Nong W."/>
            <person name="Wan A.T."/>
            <person name="Shi M."/>
            <person name="Liu X."/>
            <person name="Cao Q."/>
            <person name="Hui J.H.L."/>
            <person name="Sookrung N."/>
            <person name="Leung T.F."/>
            <person name="Tungtrongchitr A."/>
            <person name="Tsui S.K.W."/>
        </authorList>
    </citation>
    <scope>NUCLEOTIDE SEQUENCE [LARGE SCALE GENOMIC DNA]</scope>
    <source>
        <strain evidence="2">PWHHKU_190912</strain>
    </source>
</reference>
<dbReference type="Pfam" id="PF00078">
    <property type="entry name" value="RVT_1"/>
    <property type="match status" value="1"/>
</dbReference>
<dbReference type="EMBL" id="JAJSOF020000039">
    <property type="protein sequence ID" value="KAJ4426729.1"/>
    <property type="molecule type" value="Genomic_DNA"/>
</dbReference>
<sequence>MAGLCEGGNEPPGSLKPINSSRRVFRSTKMSMMRSLKMSYLERLFNKPFSIARVLKLLSLESDMEFLKNVLTLFSVLILRSLDAVDTGQKEPQNETDRKEKNRFLYDKTQFDYFNQRRKAIRTVLSQNKPTCKLDVSEVQQLYSSNFSQPNNNIRSEYPSHYTEAEILELDETFHKSITKSEVALSISRIAVDTAPGPDHVLMRVLKDDTAAEIISSIATRMLQTGHVPPCFQTARSVLIYKSGDENDFKNWRPTTICSVLRTVIERVLDKRLREYVKFNPHQRGFTNSPGTIVNTSLLRSILMSAKSKKCDATVVFLDISKAFDNIGHLHLSNTLDSLLIPSLLKTLILNLQLNNYTRVEINHKN</sequence>
<organism evidence="2 3">
    <name type="scientific">Periplaneta americana</name>
    <name type="common">American cockroach</name>
    <name type="synonym">Blatta americana</name>
    <dbReference type="NCBI Taxonomy" id="6978"/>
    <lineage>
        <taxon>Eukaryota</taxon>
        <taxon>Metazoa</taxon>
        <taxon>Ecdysozoa</taxon>
        <taxon>Arthropoda</taxon>
        <taxon>Hexapoda</taxon>
        <taxon>Insecta</taxon>
        <taxon>Pterygota</taxon>
        <taxon>Neoptera</taxon>
        <taxon>Polyneoptera</taxon>
        <taxon>Dictyoptera</taxon>
        <taxon>Blattodea</taxon>
        <taxon>Blattoidea</taxon>
        <taxon>Blattidae</taxon>
        <taxon>Blattinae</taxon>
        <taxon>Periplaneta</taxon>
    </lineage>
</organism>
<dbReference type="InterPro" id="IPR000477">
    <property type="entry name" value="RT_dom"/>
</dbReference>
<dbReference type="PROSITE" id="PS50878">
    <property type="entry name" value="RT_POL"/>
    <property type="match status" value="1"/>
</dbReference>
<evidence type="ECO:0000313" key="2">
    <source>
        <dbReference type="EMBL" id="KAJ4426729.1"/>
    </source>
</evidence>
<protein>
    <recommendedName>
        <fullName evidence="1">Reverse transcriptase domain-containing protein</fullName>
    </recommendedName>
</protein>
<dbReference type="PANTHER" id="PTHR19446">
    <property type="entry name" value="REVERSE TRANSCRIPTASES"/>
    <property type="match status" value="1"/>
</dbReference>
<keyword evidence="3" id="KW-1185">Reference proteome</keyword>
<evidence type="ECO:0000313" key="3">
    <source>
        <dbReference type="Proteomes" id="UP001148838"/>
    </source>
</evidence>
<evidence type="ECO:0000259" key="1">
    <source>
        <dbReference type="PROSITE" id="PS50878"/>
    </source>
</evidence>
<dbReference type="Proteomes" id="UP001148838">
    <property type="component" value="Unassembled WGS sequence"/>
</dbReference>
<feature type="domain" description="Reverse transcriptase" evidence="1">
    <location>
        <begin position="221"/>
        <end position="366"/>
    </location>
</feature>
<proteinExistence type="predicted"/>
<gene>
    <name evidence="2" type="ORF">ANN_26528</name>
</gene>